<dbReference type="NCBIfam" id="TIGR01549">
    <property type="entry name" value="HAD-SF-IA-v1"/>
    <property type="match status" value="1"/>
</dbReference>
<dbReference type="SFLD" id="SFLDG01129">
    <property type="entry name" value="C1.5:_HAD__Beta-PGM__Phosphata"/>
    <property type="match status" value="1"/>
</dbReference>
<protein>
    <submittedName>
        <fullName evidence="4">Haloacid dehalogenase superfamily enzyme, subfamily IA</fullName>
    </submittedName>
</protein>
<evidence type="ECO:0000313" key="4">
    <source>
        <dbReference type="EMBL" id="AKK07248.1"/>
    </source>
</evidence>
<dbReference type="Gene3D" id="1.10.150.240">
    <property type="entry name" value="Putative phosphatase, domain 2"/>
    <property type="match status" value="1"/>
</dbReference>
<dbReference type="InterPro" id="IPR051400">
    <property type="entry name" value="HAD-like_hydrolase"/>
</dbReference>
<dbReference type="GO" id="GO:0044281">
    <property type="term" value="P:small molecule metabolic process"/>
    <property type="evidence" value="ECO:0007669"/>
    <property type="project" value="UniProtKB-ARBA"/>
</dbReference>
<dbReference type="GO" id="GO:0016787">
    <property type="term" value="F:hydrolase activity"/>
    <property type="evidence" value="ECO:0007669"/>
    <property type="project" value="UniProtKB-KW"/>
</dbReference>
<proteinExistence type="predicted"/>
<dbReference type="InterPro" id="IPR023198">
    <property type="entry name" value="PGP-like_dom2"/>
</dbReference>
<evidence type="ECO:0000256" key="1">
    <source>
        <dbReference type="ARBA" id="ARBA00001946"/>
    </source>
</evidence>
<organism evidence="4 5">
    <name type="scientific">Corynebacterium mustelae</name>
    <dbReference type="NCBI Taxonomy" id="571915"/>
    <lineage>
        <taxon>Bacteria</taxon>
        <taxon>Bacillati</taxon>
        <taxon>Actinomycetota</taxon>
        <taxon>Actinomycetes</taxon>
        <taxon>Mycobacteriales</taxon>
        <taxon>Corynebacteriaceae</taxon>
        <taxon>Corynebacterium</taxon>
    </lineage>
</organism>
<dbReference type="SFLD" id="SFLDS00003">
    <property type="entry name" value="Haloacid_Dehalogenase"/>
    <property type="match status" value="1"/>
</dbReference>
<evidence type="ECO:0000256" key="3">
    <source>
        <dbReference type="ARBA" id="ARBA00022842"/>
    </source>
</evidence>
<dbReference type="SUPFAM" id="SSF56784">
    <property type="entry name" value="HAD-like"/>
    <property type="match status" value="1"/>
</dbReference>
<dbReference type="InterPro" id="IPR006439">
    <property type="entry name" value="HAD-SF_hydro_IA"/>
</dbReference>
<dbReference type="STRING" id="571915.CMUST_14780"/>
<keyword evidence="3" id="KW-0460">Magnesium</keyword>
<dbReference type="PATRIC" id="fig|571915.4.peg.3174"/>
<accession>A0A0G3H5Y9</accession>
<dbReference type="PANTHER" id="PTHR46470">
    <property type="entry name" value="N-ACYLNEURAMINATE-9-PHOSPHATASE"/>
    <property type="match status" value="1"/>
</dbReference>
<keyword evidence="5" id="KW-1185">Reference proteome</keyword>
<dbReference type="InterPro" id="IPR023214">
    <property type="entry name" value="HAD_sf"/>
</dbReference>
<dbReference type="PANTHER" id="PTHR46470:SF4">
    <property type="entry name" value="5-AMINO-6-(5-PHOSPHO-D-RIBITYLAMINO)URACIL PHOSPHATASE YIGB"/>
    <property type="match status" value="1"/>
</dbReference>
<dbReference type="RefSeq" id="WP_052844816.1">
    <property type="nucleotide sequence ID" value="NZ_CP011542.1"/>
</dbReference>
<dbReference type="AlphaFoldDB" id="A0A0G3H5Y9"/>
<reference evidence="5" key="2">
    <citation type="submission" date="2015-05" db="EMBL/GenBank/DDBJ databases">
        <title>Complete genome sequence of Corynebacterium mustelae DSM 45274, isolated from various tissues of a male ferret with lethal sepsis.</title>
        <authorList>
            <person name="Ruckert C."/>
            <person name="Albersmeier A."/>
            <person name="Winkler A."/>
            <person name="Tauch A."/>
        </authorList>
    </citation>
    <scope>NUCLEOTIDE SEQUENCE [LARGE SCALE GENOMIC DNA]</scope>
    <source>
        <strain evidence="5">DSM 45274</strain>
    </source>
</reference>
<gene>
    <name evidence="4" type="ORF">CMUST_14780</name>
</gene>
<dbReference type="Gene3D" id="3.40.50.1000">
    <property type="entry name" value="HAD superfamily/HAD-like"/>
    <property type="match status" value="1"/>
</dbReference>
<dbReference type="Proteomes" id="UP000035199">
    <property type="component" value="Chromosome"/>
</dbReference>
<comment type="cofactor">
    <cofactor evidence="1">
        <name>Mg(2+)</name>
        <dbReference type="ChEBI" id="CHEBI:18420"/>
    </cofactor>
</comment>
<evidence type="ECO:0000256" key="2">
    <source>
        <dbReference type="ARBA" id="ARBA00022801"/>
    </source>
</evidence>
<name>A0A0G3H5Y9_9CORY</name>
<dbReference type="OrthoDB" id="9810501at2"/>
<dbReference type="InterPro" id="IPR036412">
    <property type="entry name" value="HAD-like_sf"/>
</dbReference>
<sequence length="234" mass="25702">MTTLLPPLSSFRAILFDLDNTLLDHDHAAHFGVIDWSHTLGIAADPARWAAIERKYFLAFERGELSHDQQRYMRIREYLNRPELTDSQAGELFSDYISRYRKALIQIPFAAQTLAKALTLVDAGNVTVGILTNGASALQKQKMRVAGLWDDRLVMLAAKELGSAKPNLQCYTRALTAINVAPQDAIVIGDDLNNDVVGPLSAGLSAIYFARDGKNSAAAPPEVPVISQLAELVW</sequence>
<dbReference type="KEGG" id="cmv:CMUST_14780"/>
<reference evidence="4 5" key="1">
    <citation type="journal article" date="2015" name="Genome Announc.">
        <title>Complete Genome Sequence of the Type Strain Corynebacterium mustelae DSM 45274, Isolated from Various Tissues of a Male Ferret with Lethal Sepsis.</title>
        <authorList>
            <person name="Ruckert C."/>
            <person name="Eimer J."/>
            <person name="Winkler A."/>
            <person name="Tauch A."/>
        </authorList>
    </citation>
    <scope>NUCLEOTIDE SEQUENCE [LARGE SCALE GENOMIC DNA]</scope>
    <source>
        <strain evidence="4 5">DSM 45274</strain>
    </source>
</reference>
<dbReference type="EMBL" id="CP011542">
    <property type="protein sequence ID" value="AKK07248.1"/>
    <property type="molecule type" value="Genomic_DNA"/>
</dbReference>
<keyword evidence="2" id="KW-0378">Hydrolase</keyword>
<dbReference type="Pfam" id="PF00702">
    <property type="entry name" value="Hydrolase"/>
    <property type="match status" value="1"/>
</dbReference>
<evidence type="ECO:0000313" key="5">
    <source>
        <dbReference type="Proteomes" id="UP000035199"/>
    </source>
</evidence>